<evidence type="ECO:0000256" key="2">
    <source>
        <dbReference type="ARBA" id="ARBA00008284"/>
    </source>
</evidence>
<dbReference type="InterPro" id="IPR007829">
    <property type="entry name" value="TM2"/>
</dbReference>
<gene>
    <name evidence="8" type="ORF">EC957_008028</name>
</gene>
<keyword evidence="3 6" id="KW-0812">Transmembrane</keyword>
<evidence type="ECO:0000256" key="1">
    <source>
        <dbReference type="ARBA" id="ARBA00004141"/>
    </source>
</evidence>
<keyword evidence="9" id="KW-1185">Reference proteome</keyword>
<keyword evidence="4 6" id="KW-1133">Transmembrane helix</keyword>
<accession>A0A9P6FCK3</accession>
<evidence type="ECO:0000256" key="5">
    <source>
        <dbReference type="ARBA" id="ARBA00023136"/>
    </source>
</evidence>
<comment type="subcellular location">
    <subcellularLocation>
        <location evidence="1">Membrane</location>
        <topology evidence="1">Multi-pass membrane protein</topology>
    </subcellularLocation>
</comment>
<dbReference type="PANTHER" id="PTHR21016">
    <property type="entry name" value="BETA-AMYLOID BINDING PROTEIN-RELATED"/>
    <property type="match status" value="1"/>
</dbReference>
<evidence type="ECO:0000256" key="3">
    <source>
        <dbReference type="ARBA" id="ARBA00022692"/>
    </source>
</evidence>
<reference evidence="8" key="1">
    <citation type="journal article" date="2020" name="Fungal Divers.">
        <title>Resolving the Mortierellaceae phylogeny through synthesis of multi-gene phylogenetics and phylogenomics.</title>
        <authorList>
            <person name="Vandepol N."/>
            <person name="Liber J."/>
            <person name="Desiro A."/>
            <person name="Na H."/>
            <person name="Kennedy M."/>
            <person name="Barry K."/>
            <person name="Grigoriev I.V."/>
            <person name="Miller A.N."/>
            <person name="O'Donnell K."/>
            <person name="Stajich J.E."/>
            <person name="Bonito G."/>
        </authorList>
    </citation>
    <scope>NUCLEOTIDE SEQUENCE</scope>
    <source>
        <strain evidence="8">NRRL 2591</strain>
    </source>
</reference>
<comment type="similarity">
    <text evidence="2">Belongs to the TM2 family.</text>
</comment>
<dbReference type="GO" id="GO:0016020">
    <property type="term" value="C:membrane"/>
    <property type="evidence" value="ECO:0007669"/>
    <property type="project" value="UniProtKB-SubCell"/>
</dbReference>
<dbReference type="InterPro" id="IPR050932">
    <property type="entry name" value="TM2D1-3-like"/>
</dbReference>
<dbReference type="EMBL" id="JAAAXW010000039">
    <property type="protein sequence ID" value="KAF9547671.1"/>
    <property type="molecule type" value="Genomic_DNA"/>
</dbReference>
<keyword evidence="5 6" id="KW-0472">Membrane</keyword>
<evidence type="ECO:0000313" key="8">
    <source>
        <dbReference type="EMBL" id="KAF9547671.1"/>
    </source>
</evidence>
<feature type="transmembrane region" description="Helical" evidence="6">
    <location>
        <begin position="65"/>
        <end position="83"/>
    </location>
</feature>
<protein>
    <recommendedName>
        <fullName evidence="7">TM2 domain-containing protein</fullName>
    </recommendedName>
</protein>
<evidence type="ECO:0000256" key="6">
    <source>
        <dbReference type="SAM" id="Phobius"/>
    </source>
</evidence>
<dbReference type="PANTHER" id="PTHR21016:SF25">
    <property type="entry name" value="TM2 DOMAIN-CONTAINING PROTEIN DDB_G0277895-RELATED"/>
    <property type="match status" value="1"/>
</dbReference>
<name>A0A9P6FCK3_9FUNG</name>
<dbReference type="Pfam" id="PF05154">
    <property type="entry name" value="TM2"/>
    <property type="match status" value="1"/>
</dbReference>
<evidence type="ECO:0000259" key="7">
    <source>
        <dbReference type="Pfam" id="PF05154"/>
    </source>
</evidence>
<organism evidence="8 9">
    <name type="scientific">Mortierella hygrophila</name>
    <dbReference type="NCBI Taxonomy" id="979708"/>
    <lineage>
        <taxon>Eukaryota</taxon>
        <taxon>Fungi</taxon>
        <taxon>Fungi incertae sedis</taxon>
        <taxon>Mucoromycota</taxon>
        <taxon>Mortierellomycotina</taxon>
        <taxon>Mortierellomycetes</taxon>
        <taxon>Mortierellales</taxon>
        <taxon>Mortierellaceae</taxon>
        <taxon>Mortierella</taxon>
    </lineage>
</organism>
<proteinExistence type="inferred from homology"/>
<dbReference type="AlphaFoldDB" id="A0A9P6FCK3"/>
<evidence type="ECO:0000256" key="4">
    <source>
        <dbReference type="ARBA" id="ARBA00022989"/>
    </source>
</evidence>
<comment type="caution">
    <text evidence="8">The sequence shown here is derived from an EMBL/GenBank/DDBJ whole genome shotgun (WGS) entry which is preliminary data.</text>
</comment>
<feature type="domain" description="TM2" evidence="7">
    <location>
        <begin position="96"/>
        <end position="143"/>
    </location>
</feature>
<sequence length="160" mass="17888">MSFYGATTGSSGLFNYVPIAPGRYARVPVDDGPIPVYSSRFGRFGRFTSYDSLTNLLELWHSTRWRLFFIIALAVTLGPYYSEENKRNPPICESVRSYPAAIFLSMCLGWLGIDRFYLGYTLEGLVKLFTAGGFGFLWVADFILLIFGGLRDNNGCTLAS</sequence>
<evidence type="ECO:0000313" key="9">
    <source>
        <dbReference type="Proteomes" id="UP000723463"/>
    </source>
</evidence>
<feature type="transmembrane region" description="Helical" evidence="6">
    <location>
        <begin position="125"/>
        <end position="150"/>
    </location>
</feature>
<feature type="transmembrane region" description="Helical" evidence="6">
    <location>
        <begin position="95"/>
        <end position="113"/>
    </location>
</feature>
<dbReference type="Proteomes" id="UP000723463">
    <property type="component" value="Unassembled WGS sequence"/>
</dbReference>